<name>A0A0E9RS09_ANGAN</name>
<reference evidence="1" key="1">
    <citation type="submission" date="2014-11" db="EMBL/GenBank/DDBJ databases">
        <authorList>
            <person name="Amaro Gonzalez C."/>
        </authorList>
    </citation>
    <scope>NUCLEOTIDE SEQUENCE</scope>
</reference>
<organism evidence="1">
    <name type="scientific">Anguilla anguilla</name>
    <name type="common">European freshwater eel</name>
    <name type="synonym">Muraena anguilla</name>
    <dbReference type="NCBI Taxonomy" id="7936"/>
    <lineage>
        <taxon>Eukaryota</taxon>
        <taxon>Metazoa</taxon>
        <taxon>Chordata</taxon>
        <taxon>Craniata</taxon>
        <taxon>Vertebrata</taxon>
        <taxon>Euteleostomi</taxon>
        <taxon>Actinopterygii</taxon>
        <taxon>Neopterygii</taxon>
        <taxon>Teleostei</taxon>
        <taxon>Anguilliformes</taxon>
        <taxon>Anguillidae</taxon>
        <taxon>Anguilla</taxon>
    </lineage>
</organism>
<dbReference type="AlphaFoldDB" id="A0A0E9RS09"/>
<evidence type="ECO:0000313" key="1">
    <source>
        <dbReference type="EMBL" id="JAH31170.1"/>
    </source>
</evidence>
<accession>A0A0E9RS09</accession>
<reference evidence="1" key="2">
    <citation type="journal article" date="2015" name="Fish Shellfish Immunol.">
        <title>Early steps in the European eel (Anguilla anguilla)-Vibrio vulnificus interaction in the gills: Role of the RtxA13 toxin.</title>
        <authorList>
            <person name="Callol A."/>
            <person name="Pajuelo D."/>
            <person name="Ebbesson L."/>
            <person name="Teles M."/>
            <person name="MacKenzie S."/>
            <person name="Amaro C."/>
        </authorList>
    </citation>
    <scope>NUCLEOTIDE SEQUENCE</scope>
</reference>
<sequence length="59" mass="7025">MQSIILSERKEGFIESEAKTVDYLYSETGLHQVKLIHQLFVQRPHVLRHEFLVHRQPVL</sequence>
<dbReference type="EMBL" id="GBXM01077407">
    <property type="protein sequence ID" value="JAH31170.1"/>
    <property type="molecule type" value="Transcribed_RNA"/>
</dbReference>
<proteinExistence type="predicted"/>
<protein>
    <submittedName>
        <fullName evidence="1">Uncharacterized protein</fullName>
    </submittedName>
</protein>